<dbReference type="Pfam" id="PF12762">
    <property type="entry name" value="DDE_Tnp_IS1595"/>
    <property type="match status" value="1"/>
</dbReference>
<reference evidence="2 3" key="2">
    <citation type="submission" date="2014-03" db="EMBL/GenBank/DDBJ databases">
        <title>The Genome Sequence of Anncaliia algerae insect isolate PRA339.</title>
        <authorList>
            <consortium name="The Broad Institute Genome Sequencing Platform"/>
            <consortium name="The Broad Institute Genome Sequencing Center for Infectious Disease"/>
            <person name="Cuomo C."/>
            <person name="Becnel J."/>
            <person name="Sanscrainte N."/>
            <person name="Walker B."/>
            <person name="Young S.K."/>
            <person name="Zeng Q."/>
            <person name="Gargeya S."/>
            <person name="Fitzgerald M."/>
            <person name="Haas B."/>
            <person name="Abouelleil A."/>
            <person name="Alvarado L."/>
            <person name="Arachchi H.M."/>
            <person name="Berlin A.M."/>
            <person name="Chapman S.B."/>
            <person name="Dewar J."/>
            <person name="Goldberg J."/>
            <person name="Griggs A."/>
            <person name="Gujja S."/>
            <person name="Hansen M."/>
            <person name="Howarth C."/>
            <person name="Imamovic A."/>
            <person name="Larimer J."/>
            <person name="McCowan C."/>
            <person name="Murphy C."/>
            <person name="Neiman D."/>
            <person name="Pearson M."/>
            <person name="Priest M."/>
            <person name="Roberts A."/>
            <person name="Saif S."/>
            <person name="Shea T."/>
            <person name="Sisk P."/>
            <person name="Sykes S."/>
            <person name="Wortman J."/>
            <person name="Nusbaum C."/>
            <person name="Birren B."/>
        </authorList>
    </citation>
    <scope>NUCLEOTIDE SEQUENCE [LARGE SCALE GENOMIC DNA]</scope>
    <source>
        <strain evidence="2 3">PRA339</strain>
    </source>
</reference>
<dbReference type="Proteomes" id="UP000030655">
    <property type="component" value="Unassembled WGS sequence"/>
</dbReference>
<evidence type="ECO:0000313" key="2">
    <source>
        <dbReference type="EMBL" id="KCZ79965.1"/>
    </source>
</evidence>
<organism evidence="2 3">
    <name type="scientific">Anncaliia algerae PRA339</name>
    <dbReference type="NCBI Taxonomy" id="1288291"/>
    <lineage>
        <taxon>Eukaryota</taxon>
        <taxon>Fungi</taxon>
        <taxon>Fungi incertae sedis</taxon>
        <taxon>Microsporidia</taxon>
        <taxon>Tubulinosematoidea</taxon>
        <taxon>Tubulinosematidae</taxon>
        <taxon>Anncaliia</taxon>
    </lineage>
</organism>
<dbReference type="InterPro" id="IPR053164">
    <property type="entry name" value="IS1016-like_transposase"/>
</dbReference>
<gene>
    <name evidence="2" type="ORF">H312_02634</name>
</gene>
<name>A0A059EYG9_9MICR</name>
<evidence type="ECO:0000259" key="1">
    <source>
        <dbReference type="Pfam" id="PF12762"/>
    </source>
</evidence>
<feature type="domain" description="ISXO2-like transposase" evidence="1">
    <location>
        <begin position="21"/>
        <end position="86"/>
    </location>
</feature>
<evidence type="ECO:0000313" key="3">
    <source>
        <dbReference type="Proteomes" id="UP000030655"/>
    </source>
</evidence>
<dbReference type="PANTHER" id="PTHR47163:SF2">
    <property type="entry name" value="SI:DKEY-17M8.2"/>
    <property type="match status" value="1"/>
</dbReference>
<dbReference type="EMBL" id="KK365214">
    <property type="protein sequence ID" value="KCZ79965.1"/>
    <property type="molecule type" value="Genomic_DNA"/>
</dbReference>
<feature type="non-terminal residue" evidence="2">
    <location>
        <position position="87"/>
    </location>
</feature>
<dbReference type="AlphaFoldDB" id="A0A059EYG9"/>
<reference evidence="3" key="1">
    <citation type="submission" date="2013-02" db="EMBL/GenBank/DDBJ databases">
        <authorList>
            <consortium name="The Broad Institute Genome Sequencing Platform"/>
            <person name="Cuomo C."/>
            <person name="Becnel J."/>
            <person name="Sanscrainte N."/>
            <person name="Walker B."/>
            <person name="Young S.K."/>
            <person name="Zeng Q."/>
            <person name="Gargeya S."/>
            <person name="Fitzgerald M."/>
            <person name="Haas B."/>
            <person name="Abouelleil A."/>
            <person name="Alvarado L."/>
            <person name="Arachchi H.M."/>
            <person name="Berlin A.M."/>
            <person name="Chapman S.B."/>
            <person name="Dewar J."/>
            <person name="Goldberg J."/>
            <person name="Griggs A."/>
            <person name="Gujja S."/>
            <person name="Hansen M."/>
            <person name="Howarth C."/>
            <person name="Imamovic A."/>
            <person name="Larimer J."/>
            <person name="McCowan C."/>
            <person name="Murphy C."/>
            <person name="Neiman D."/>
            <person name="Pearson M."/>
            <person name="Priest M."/>
            <person name="Roberts A."/>
            <person name="Saif S."/>
            <person name="Shea T."/>
            <person name="Sisk P."/>
            <person name="Sykes S."/>
            <person name="Wortman J."/>
            <person name="Nusbaum C."/>
            <person name="Birren B."/>
        </authorList>
    </citation>
    <scope>NUCLEOTIDE SEQUENCE [LARGE SCALE GENOMIC DNA]</scope>
    <source>
        <strain evidence="3">PRA339</strain>
    </source>
</reference>
<protein>
    <recommendedName>
        <fullName evidence="1">ISXO2-like transposase domain-containing protein</fullName>
    </recommendedName>
</protein>
<sequence length="87" mass="9907">MIKPIGGPNLVVEIGLSKFGKRKYNKGHRVEGVLGLGLVERSEKRKIIYIPLADHKKETKIKIIRRFVLPGSTIYTDCWRGYLGLNE</sequence>
<dbReference type="InterPro" id="IPR024445">
    <property type="entry name" value="Tnp_ISXO2-like"/>
</dbReference>
<proteinExistence type="predicted"/>
<dbReference type="OrthoDB" id="2193241at2759"/>
<dbReference type="VEuPathDB" id="MicrosporidiaDB:H312_02634"/>
<dbReference type="HOGENOM" id="CLU_044348_4_1_1"/>
<keyword evidence="3" id="KW-1185">Reference proteome</keyword>
<accession>A0A059EYG9</accession>
<dbReference type="PANTHER" id="PTHR47163">
    <property type="entry name" value="DDE_TNP_IS1595 DOMAIN-CONTAINING PROTEIN"/>
    <property type="match status" value="1"/>
</dbReference>